<evidence type="ECO:0000256" key="7">
    <source>
        <dbReference type="ARBA" id="ARBA00022967"/>
    </source>
</evidence>
<keyword evidence="7" id="KW-1278">Translocase</keyword>
<reference evidence="13" key="1">
    <citation type="submission" date="2023-07" db="EMBL/GenBank/DDBJ databases">
        <title>The carbon used by Thiothrix.</title>
        <authorList>
            <person name="Chen L."/>
        </authorList>
    </citation>
    <scope>NUCLEOTIDE SEQUENCE [LARGE SCALE GENOMIC DNA]</scope>
</reference>
<keyword evidence="6 12" id="KW-0067">ATP-binding</keyword>
<keyword evidence="3 9" id="KW-0500">Molybdenum</keyword>
<evidence type="ECO:0000259" key="10">
    <source>
        <dbReference type="PROSITE" id="PS50893"/>
    </source>
</evidence>
<accession>A0ABU6CVB4</accession>
<dbReference type="Pfam" id="PF00005">
    <property type="entry name" value="ABC_tran"/>
    <property type="match status" value="1"/>
</dbReference>
<dbReference type="InterPro" id="IPR008995">
    <property type="entry name" value="Mo/tungstate-bd_C_term_dom"/>
</dbReference>
<evidence type="ECO:0000256" key="3">
    <source>
        <dbReference type="ARBA" id="ARBA00022505"/>
    </source>
</evidence>
<dbReference type="InterPro" id="IPR003593">
    <property type="entry name" value="AAA+_ATPase"/>
</dbReference>
<evidence type="ECO:0000256" key="5">
    <source>
        <dbReference type="ARBA" id="ARBA00022741"/>
    </source>
</evidence>
<keyword evidence="13" id="KW-1185">Reference proteome</keyword>
<dbReference type="PROSITE" id="PS50893">
    <property type="entry name" value="ABC_TRANSPORTER_2"/>
    <property type="match status" value="1"/>
</dbReference>
<dbReference type="PROSITE" id="PS51866">
    <property type="entry name" value="MOP"/>
    <property type="match status" value="1"/>
</dbReference>
<dbReference type="PROSITE" id="PS00211">
    <property type="entry name" value="ABC_TRANSPORTER_1"/>
    <property type="match status" value="1"/>
</dbReference>
<dbReference type="NCBIfam" id="TIGR02142">
    <property type="entry name" value="modC_ABC"/>
    <property type="match status" value="1"/>
</dbReference>
<evidence type="ECO:0000256" key="2">
    <source>
        <dbReference type="ARBA" id="ARBA00022475"/>
    </source>
</evidence>
<dbReference type="PANTHER" id="PTHR43514">
    <property type="entry name" value="ABC TRANSPORTER I FAMILY MEMBER 10"/>
    <property type="match status" value="1"/>
</dbReference>
<dbReference type="Gene3D" id="3.40.50.300">
    <property type="entry name" value="P-loop containing nucleotide triphosphate hydrolases"/>
    <property type="match status" value="1"/>
</dbReference>
<reference evidence="12 13" key="2">
    <citation type="submission" date="2024-01" db="EMBL/GenBank/DDBJ databases">
        <authorList>
            <person name="Xie X."/>
        </authorList>
    </citation>
    <scope>NUCLEOTIDE SEQUENCE [LARGE SCALE GENOMIC DNA]</scope>
    <source>
        <strain evidence="12">SCUT-1</strain>
    </source>
</reference>
<dbReference type="EMBL" id="JAYMYJ010000053">
    <property type="protein sequence ID" value="MEB4590714.1"/>
    <property type="molecule type" value="Genomic_DNA"/>
</dbReference>
<dbReference type="Gene3D" id="2.40.50.100">
    <property type="match status" value="1"/>
</dbReference>
<keyword evidence="8" id="KW-0472">Membrane</keyword>
<dbReference type="RefSeq" id="WP_324694081.1">
    <property type="nucleotide sequence ID" value="NZ_JAYMYJ010000053.1"/>
</dbReference>
<dbReference type="SUPFAM" id="SSF52540">
    <property type="entry name" value="P-loop containing nucleoside triphosphate hydrolases"/>
    <property type="match status" value="1"/>
</dbReference>
<evidence type="ECO:0000256" key="1">
    <source>
        <dbReference type="ARBA" id="ARBA00022448"/>
    </source>
</evidence>
<dbReference type="PANTHER" id="PTHR43514:SF10">
    <property type="entry name" value="MOLYBDENUM IMPORT ATP-BINDING PROTEIN MODC 2"/>
    <property type="match status" value="1"/>
</dbReference>
<keyword evidence="1" id="KW-0813">Transport</keyword>
<dbReference type="InterPro" id="IPR017871">
    <property type="entry name" value="ABC_transporter-like_CS"/>
</dbReference>
<gene>
    <name evidence="12" type="primary">modC</name>
    <name evidence="12" type="ORF">VSS37_06965</name>
</gene>
<keyword evidence="2" id="KW-1003">Cell membrane</keyword>
<dbReference type="InterPro" id="IPR004606">
    <property type="entry name" value="Mop_domain"/>
</dbReference>
<dbReference type="InterPro" id="IPR011868">
    <property type="entry name" value="ModC_ABC_ATP-bd"/>
</dbReference>
<dbReference type="SUPFAM" id="SSF50331">
    <property type="entry name" value="MOP-like"/>
    <property type="match status" value="1"/>
</dbReference>
<evidence type="ECO:0000259" key="11">
    <source>
        <dbReference type="PROSITE" id="PS51866"/>
    </source>
</evidence>
<dbReference type="InterPro" id="IPR003439">
    <property type="entry name" value="ABC_transporter-like_ATP-bd"/>
</dbReference>
<dbReference type="GO" id="GO:0005524">
    <property type="term" value="F:ATP binding"/>
    <property type="evidence" value="ECO:0007669"/>
    <property type="project" value="UniProtKB-KW"/>
</dbReference>
<dbReference type="Proteomes" id="UP001308005">
    <property type="component" value="Unassembled WGS sequence"/>
</dbReference>
<dbReference type="InterPro" id="IPR050334">
    <property type="entry name" value="Molybdenum_import_ModC"/>
</dbReference>
<evidence type="ECO:0000313" key="13">
    <source>
        <dbReference type="Proteomes" id="UP001308005"/>
    </source>
</evidence>
<feature type="domain" description="ABC transporter" evidence="10">
    <location>
        <begin position="1"/>
        <end position="235"/>
    </location>
</feature>
<evidence type="ECO:0000256" key="9">
    <source>
        <dbReference type="PROSITE-ProRule" id="PRU01213"/>
    </source>
</evidence>
<evidence type="ECO:0000313" key="12">
    <source>
        <dbReference type="EMBL" id="MEB4590714.1"/>
    </source>
</evidence>
<dbReference type="InterPro" id="IPR027417">
    <property type="entry name" value="P-loop_NTPase"/>
</dbReference>
<dbReference type="InterPro" id="IPR005116">
    <property type="entry name" value="Transp-assoc_OB_typ1"/>
</dbReference>
<evidence type="ECO:0000256" key="8">
    <source>
        <dbReference type="ARBA" id="ARBA00023136"/>
    </source>
</evidence>
<dbReference type="Pfam" id="PF03459">
    <property type="entry name" value="TOBE"/>
    <property type="match status" value="1"/>
</dbReference>
<organism evidence="12 13">
    <name type="scientific">Candidatus Thiothrix phosphatis</name>
    <dbReference type="NCBI Taxonomy" id="3112415"/>
    <lineage>
        <taxon>Bacteria</taxon>
        <taxon>Pseudomonadati</taxon>
        <taxon>Pseudomonadota</taxon>
        <taxon>Gammaproteobacteria</taxon>
        <taxon>Thiotrichales</taxon>
        <taxon>Thiotrichaceae</taxon>
        <taxon>Thiothrix</taxon>
    </lineage>
</organism>
<proteinExistence type="predicted"/>
<comment type="caution">
    <text evidence="12">The sequence shown here is derived from an EMBL/GenBank/DDBJ whole genome shotgun (WGS) entry which is preliminary data.</text>
</comment>
<dbReference type="SMART" id="SM00382">
    <property type="entry name" value="AAA"/>
    <property type="match status" value="1"/>
</dbReference>
<name>A0ABU6CVB4_9GAMM</name>
<evidence type="ECO:0000256" key="4">
    <source>
        <dbReference type="ARBA" id="ARBA00022519"/>
    </source>
</evidence>
<feature type="domain" description="Mop" evidence="11">
    <location>
        <begin position="295"/>
        <end position="358"/>
    </location>
</feature>
<protein>
    <submittedName>
        <fullName evidence="12">Molybdenum ABC transporter ATP-binding protein</fullName>
    </submittedName>
</protein>
<keyword evidence="5" id="KW-0547">Nucleotide-binding</keyword>
<sequence>MASIEARFQLPFPGFALEVGLQLPGAGVTALFGHSGSGKTTLLRCIAGLERAPQGYLQVGGVLWQDSSQGFFLPTHRRPLGYVFQEASLFPHLSVRRNLEYGQKRIPAADRRIALEQALDLLGIGHLLERMPDRLSGGERQRVAIARALALSPQVLLMDEPLAALDLQRKQEILPFLIRLHNELAMPILYVTHSPEEVIQLADHLVVLEAGKVAASGPLAETLTQLDSPLAQGEQASSMLQAQICGHEPEFHLTQVQFAGGVLNLPYQRTTPIGTRLRLRVYARDVSITLQPPAQTSILNVLPAAITGMAHDDEGRSLVRLSLGGAPLLAHITQKSAVQLGLQPGMQVFAQIKATAIL</sequence>
<evidence type="ECO:0000256" key="6">
    <source>
        <dbReference type="ARBA" id="ARBA00022840"/>
    </source>
</evidence>
<keyword evidence="4" id="KW-0997">Cell inner membrane</keyword>